<dbReference type="Proteomes" id="UP001232750">
    <property type="component" value="Unassembled WGS sequence"/>
</dbReference>
<feature type="compositionally biased region" description="Low complexity" evidence="1">
    <location>
        <begin position="29"/>
        <end position="48"/>
    </location>
</feature>
<feature type="transmembrane region" description="Helical" evidence="2">
    <location>
        <begin position="122"/>
        <end position="150"/>
    </location>
</feature>
<feature type="compositionally biased region" description="Pro residues" evidence="1">
    <location>
        <begin position="49"/>
        <end position="85"/>
    </location>
</feature>
<dbReference type="EMBL" id="JASJEU010000008">
    <property type="protein sequence ID" value="MDJ1650095.1"/>
    <property type="molecule type" value="Genomic_DNA"/>
</dbReference>
<name>A0ABT7DKN7_9ACTN</name>
<dbReference type="SUPFAM" id="SSF81995">
    <property type="entry name" value="beta-sandwich domain of Sec23/24"/>
    <property type="match status" value="1"/>
</dbReference>
<gene>
    <name evidence="3" type="ORF">QNJ86_04740</name>
</gene>
<keyword evidence="4" id="KW-1185">Reference proteome</keyword>
<feature type="transmembrane region" description="Helical" evidence="2">
    <location>
        <begin position="170"/>
        <end position="195"/>
    </location>
</feature>
<proteinExistence type="predicted"/>
<comment type="caution">
    <text evidence="3">The sequence shown here is derived from an EMBL/GenBank/DDBJ whole genome shotgun (WGS) entry which is preliminary data.</text>
</comment>
<reference evidence="3 4" key="1">
    <citation type="submission" date="2023-05" db="EMBL/GenBank/DDBJ databases">
        <title>Gordonibacter KGMB12511T sp. nov., isolated from faeces of healthy Korean.</title>
        <authorList>
            <person name="Kim H.S."/>
            <person name="Kim J.-S."/>
            <person name="Suh M.K."/>
            <person name="Eom M.K."/>
            <person name="Do H.E."/>
            <person name="Lee J.-S."/>
        </authorList>
    </citation>
    <scope>NUCLEOTIDE SEQUENCE [LARGE SCALE GENOMIC DNA]</scope>
    <source>
        <strain evidence="3 4">KGMB12511</strain>
    </source>
</reference>
<feature type="compositionally biased region" description="Pro residues" evidence="1">
    <location>
        <begin position="15"/>
        <end position="28"/>
    </location>
</feature>
<protein>
    <submittedName>
        <fullName evidence="3">DUF4190 domain-containing protein</fullName>
    </submittedName>
</protein>
<feature type="compositionally biased region" description="Low complexity" evidence="1">
    <location>
        <begin position="100"/>
        <end position="112"/>
    </location>
</feature>
<feature type="region of interest" description="Disordered" evidence="1">
    <location>
        <begin position="1"/>
        <end position="112"/>
    </location>
</feature>
<dbReference type="PRINTS" id="PR01217">
    <property type="entry name" value="PRICHEXTENSN"/>
</dbReference>
<dbReference type="RefSeq" id="WP_283831445.1">
    <property type="nucleotide sequence ID" value="NZ_JASJEU010000008.1"/>
</dbReference>
<sequence>MADDFDKEPQKPEPAEPAPVPEPAPAADPAPAASEPVPEAEPTAAPESAPVPQPVAAPAPQPPAPGTQPYQQPPTQPYAPQPSQPMPYGQQPAPGQPVNPYGQPAQPYYQQPMQKSGKATGALVCGVLAILFAGLPLVGIILGIIAIVMAGKAVKESGKDGKTTGGKVCGIIGIVLSVIAFILYIVLSMGVLAYVASQSDAIDRTPVSSSSTNDSSVTLTEEEQKVQTVVQTELDKIKNKDAAFMQKLAAELDDEFSTSSGYSLTELGVEPMAFAEWLVADFDYKLDGVYAFSDGTGSAYADVTLRDGYAFLSAFLNDATEFANSGEQMDEATAKARLGEIFNAAMEKTADMTDQYISLELKKTGDTWAVDQDSWDEQVSYLFGI</sequence>
<evidence type="ECO:0000256" key="2">
    <source>
        <dbReference type="SAM" id="Phobius"/>
    </source>
</evidence>
<evidence type="ECO:0000256" key="1">
    <source>
        <dbReference type="SAM" id="MobiDB-lite"/>
    </source>
</evidence>
<evidence type="ECO:0000313" key="3">
    <source>
        <dbReference type="EMBL" id="MDJ1650095.1"/>
    </source>
</evidence>
<keyword evidence="2" id="KW-0812">Transmembrane</keyword>
<evidence type="ECO:0000313" key="4">
    <source>
        <dbReference type="Proteomes" id="UP001232750"/>
    </source>
</evidence>
<accession>A0ABT7DKN7</accession>
<keyword evidence="2" id="KW-1133">Transmembrane helix</keyword>
<organism evidence="3 4">
    <name type="scientific">Gordonibacter faecis</name>
    <dbReference type="NCBI Taxonomy" id="3047475"/>
    <lineage>
        <taxon>Bacteria</taxon>
        <taxon>Bacillati</taxon>
        <taxon>Actinomycetota</taxon>
        <taxon>Coriobacteriia</taxon>
        <taxon>Eggerthellales</taxon>
        <taxon>Eggerthellaceae</taxon>
        <taxon>Gordonibacter</taxon>
    </lineage>
</organism>
<keyword evidence="2" id="KW-0472">Membrane</keyword>